<proteinExistence type="predicted"/>
<dbReference type="CDD" id="cd09917">
    <property type="entry name" value="F-box_SF"/>
    <property type="match status" value="1"/>
</dbReference>
<dbReference type="EMBL" id="UGGO01000001">
    <property type="protein sequence ID" value="STQ45520.1"/>
    <property type="molecule type" value="Genomic_DNA"/>
</dbReference>
<gene>
    <name evidence="1" type="ORF">NCTC12157_03256</name>
</gene>
<protein>
    <submittedName>
        <fullName evidence="1">Uncharacterized protein</fullName>
    </submittedName>
</protein>
<evidence type="ECO:0000313" key="2">
    <source>
        <dbReference type="Proteomes" id="UP000254304"/>
    </source>
</evidence>
<evidence type="ECO:0000313" key="1">
    <source>
        <dbReference type="EMBL" id="STQ45520.1"/>
    </source>
</evidence>
<name>A0A377NEJ9_9GAMM</name>
<sequence>MEVQKQGHLPSELLHNVFSNLKDDAKSLAAMSETDKHSRANALYTFSTFPRAKSSSSCLKPCSGGMKKPCVLFFPAALILS</sequence>
<accession>A0A377NEJ9</accession>
<dbReference type="AlphaFoldDB" id="A0A377NEJ9"/>
<reference evidence="1 2" key="1">
    <citation type="submission" date="2018-06" db="EMBL/GenBank/DDBJ databases">
        <authorList>
            <consortium name="Pathogen Informatics"/>
            <person name="Doyle S."/>
        </authorList>
    </citation>
    <scope>NUCLEOTIDE SEQUENCE [LARGE SCALE GENOMIC DNA]</scope>
    <source>
        <strain evidence="1 2">NCTC12157</strain>
    </source>
</reference>
<organism evidence="1 2">
    <name type="scientific">Ewingella americana</name>
    <dbReference type="NCBI Taxonomy" id="41202"/>
    <lineage>
        <taxon>Bacteria</taxon>
        <taxon>Pseudomonadati</taxon>
        <taxon>Pseudomonadota</taxon>
        <taxon>Gammaproteobacteria</taxon>
        <taxon>Enterobacterales</taxon>
        <taxon>Yersiniaceae</taxon>
        <taxon>Ewingella</taxon>
    </lineage>
</organism>
<dbReference type="Proteomes" id="UP000254304">
    <property type="component" value="Unassembled WGS sequence"/>
</dbReference>